<evidence type="ECO:0000313" key="2">
    <source>
        <dbReference type="EMBL" id="KKN29920.1"/>
    </source>
</evidence>
<feature type="compositionally biased region" description="Basic and acidic residues" evidence="1">
    <location>
        <begin position="102"/>
        <end position="111"/>
    </location>
</feature>
<feature type="region of interest" description="Disordered" evidence="1">
    <location>
        <begin position="67"/>
        <end position="119"/>
    </location>
</feature>
<gene>
    <name evidence="2" type="ORF">LCGC14_0839190</name>
</gene>
<proteinExistence type="predicted"/>
<reference evidence="2" key="1">
    <citation type="journal article" date="2015" name="Nature">
        <title>Complex archaea that bridge the gap between prokaryotes and eukaryotes.</title>
        <authorList>
            <person name="Spang A."/>
            <person name="Saw J.H."/>
            <person name="Jorgensen S.L."/>
            <person name="Zaremba-Niedzwiedzka K."/>
            <person name="Martijn J."/>
            <person name="Lind A.E."/>
            <person name="van Eijk R."/>
            <person name="Schleper C."/>
            <person name="Guy L."/>
            <person name="Ettema T.J."/>
        </authorList>
    </citation>
    <scope>NUCLEOTIDE SEQUENCE</scope>
</reference>
<dbReference type="EMBL" id="LAZR01002448">
    <property type="protein sequence ID" value="KKN29920.1"/>
    <property type="molecule type" value="Genomic_DNA"/>
</dbReference>
<organism evidence="2">
    <name type="scientific">marine sediment metagenome</name>
    <dbReference type="NCBI Taxonomy" id="412755"/>
    <lineage>
        <taxon>unclassified sequences</taxon>
        <taxon>metagenomes</taxon>
        <taxon>ecological metagenomes</taxon>
    </lineage>
</organism>
<protein>
    <submittedName>
        <fullName evidence="2">Uncharacterized protein</fullName>
    </submittedName>
</protein>
<comment type="caution">
    <text evidence="2">The sequence shown here is derived from an EMBL/GenBank/DDBJ whole genome shotgun (WGS) entry which is preliminary data.</text>
</comment>
<feature type="compositionally biased region" description="Basic and acidic residues" evidence="1">
    <location>
        <begin position="82"/>
        <end position="94"/>
    </location>
</feature>
<accession>A0A0F9PDP1</accession>
<evidence type="ECO:0000256" key="1">
    <source>
        <dbReference type="SAM" id="MobiDB-lite"/>
    </source>
</evidence>
<sequence length="119" mass="13132">MKVLLKRTWFSPRGERFRKSVPASHPVEVPDELLDSLPSDAVVVEDDYEEPEPEKAPETLSEAAKLYGADPERASAEATGKAIEDAEADRKKNAADFQADLAAEKEGEPKRGRGRPRKS</sequence>
<dbReference type="AlphaFoldDB" id="A0A0F9PDP1"/>
<name>A0A0F9PDP1_9ZZZZ</name>